<dbReference type="RefSeq" id="WP_203865667.1">
    <property type="nucleotide sequence ID" value="NZ_BONW01000008.1"/>
</dbReference>
<dbReference type="InterPro" id="IPR011009">
    <property type="entry name" value="Kinase-like_dom_sf"/>
</dbReference>
<organism evidence="2 3">
    <name type="scientific">Plantactinospora endophytica</name>
    <dbReference type="NCBI Taxonomy" id="673535"/>
    <lineage>
        <taxon>Bacteria</taxon>
        <taxon>Bacillati</taxon>
        <taxon>Actinomycetota</taxon>
        <taxon>Actinomycetes</taxon>
        <taxon>Micromonosporales</taxon>
        <taxon>Micromonosporaceae</taxon>
        <taxon>Plantactinospora</taxon>
    </lineage>
</organism>
<accession>A0ABQ4DXC1</accession>
<dbReference type="Proteomes" id="UP000646749">
    <property type="component" value="Unassembled WGS sequence"/>
</dbReference>
<gene>
    <name evidence="2" type="ORF">Pen02_20220</name>
</gene>
<dbReference type="EMBL" id="BONW01000008">
    <property type="protein sequence ID" value="GIG87086.1"/>
    <property type="molecule type" value="Genomic_DNA"/>
</dbReference>
<comment type="caution">
    <text evidence="2">The sequence shown here is derived from an EMBL/GenBank/DDBJ whole genome shotgun (WGS) entry which is preliminary data.</text>
</comment>
<dbReference type="Pfam" id="PF01636">
    <property type="entry name" value="APH"/>
    <property type="match status" value="1"/>
</dbReference>
<keyword evidence="3" id="KW-1185">Reference proteome</keyword>
<evidence type="ECO:0000313" key="2">
    <source>
        <dbReference type="EMBL" id="GIG87086.1"/>
    </source>
</evidence>
<evidence type="ECO:0000259" key="1">
    <source>
        <dbReference type="Pfam" id="PF01636"/>
    </source>
</evidence>
<dbReference type="InterPro" id="IPR002575">
    <property type="entry name" value="Aminoglycoside_PTrfase"/>
</dbReference>
<sequence>MTLEISAEDRLGADWRAESDAWITEALAARGVVATGPVQTVRVRAWSIVRRLETSAGRVWFKANVPTNGFEAAVVEALADRVPELVVPPLAVDRERGWLLGPDGGTILREVAADRPEPARWVELLRTYAGLQRAVAPHGDRLVGLGLPDLRPDRMPGALAGLLADPTVRLAEPRRAALVALLPEYDRWCAELGADGLPASIQHDDLHDGNVFVGTGGMRFFDWGDACLAHPFGTLLVALNVAADQLGSDPAGPELARLRDAYLEPWTDLCDRTGLLRSVRLALRVAKVGRAVSWQRALRGATLPQWQRALGGPALIAPEHTTAPAAWLDTLTEPDILPPGNG</sequence>
<reference evidence="2 3" key="1">
    <citation type="submission" date="2021-01" db="EMBL/GenBank/DDBJ databases">
        <title>Whole genome shotgun sequence of Plantactinospora endophytica NBRC 110450.</title>
        <authorList>
            <person name="Komaki H."/>
            <person name="Tamura T."/>
        </authorList>
    </citation>
    <scope>NUCLEOTIDE SEQUENCE [LARGE SCALE GENOMIC DNA]</scope>
    <source>
        <strain evidence="2 3">NBRC 110450</strain>
    </source>
</reference>
<dbReference type="SUPFAM" id="SSF56112">
    <property type="entry name" value="Protein kinase-like (PK-like)"/>
    <property type="match status" value="1"/>
</dbReference>
<feature type="domain" description="Aminoglycoside phosphotransferase" evidence="1">
    <location>
        <begin position="70"/>
        <end position="263"/>
    </location>
</feature>
<proteinExistence type="predicted"/>
<name>A0ABQ4DXC1_9ACTN</name>
<evidence type="ECO:0000313" key="3">
    <source>
        <dbReference type="Proteomes" id="UP000646749"/>
    </source>
</evidence>
<protein>
    <submittedName>
        <fullName evidence="2">Phosphotransferase</fullName>
    </submittedName>
</protein>